<dbReference type="AlphaFoldDB" id="A0A2U1B160"/>
<organism evidence="1 2">
    <name type="scientific">Pontibacter virosus</name>
    <dbReference type="NCBI Taxonomy" id="1765052"/>
    <lineage>
        <taxon>Bacteria</taxon>
        <taxon>Pseudomonadati</taxon>
        <taxon>Bacteroidota</taxon>
        <taxon>Cytophagia</taxon>
        <taxon>Cytophagales</taxon>
        <taxon>Hymenobacteraceae</taxon>
        <taxon>Pontibacter</taxon>
    </lineage>
</organism>
<evidence type="ECO:0000313" key="2">
    <source>
        <dbReference type="Proteomes" id="UP000245466"/>
    </source>
</evidence>
<gene>
    <name evidence="1" type="ORF">C8E01_103187</name>
</gene>
<protein>
    <submittedName>
        <fullName evidence="1">Uncharacterized protein</fullName>
    </submittedName>
</protein>
<reference evidence="1 2" key="1">
    <citation type="submission" date="2018-04" db="EMBL/GenBank/DDBJ databases">
        <title>Genomic Encyclopedia of Type Strains, Phase IV (KMG-IV): sequencing the most valuable type-strain genomes for metagenomic binning, comparative biology and taxonomic classification.</title>
        <authorList>
            <person name="Goeker M."/>
        </authorList>
    </citation>
    <scope>NUCLEOTIDE SEQUENCE [LARGE SCALE GENOMIC DNA]</scope>
    <source>
        <strain evidence="1 2">DSM 100231</strain>
    </source>
</reference>
<evidence type="ECO:0000313" key="1">
    <source>
        <dbReference type="EMBL" id="PVY42321.1"/>
    </source>
</evidence>
<dbReference type="RefSeq" id="WP_116542489.1">
    <property type="nucleotide sequence ID" value="NZ_QEKI01000003.1"/>
</dbReference>
<dbReference type="OrthoDB" id="853623at2"/>
<comment type="caution">
    <text evidence="1">The sequence shown here is derived from an EMBL/GenBank/DDBJ whole genome shotgun (WGS) entry which is preliminary data.</text>
</comment>
<sequence length="91" mass="10259">MIITSTLTLIGLLGTLAIVAYLRQVEDAIGEIQEQQEMPVCPVCHIAHPPAQNERMHTGKLRRFSNYYARRKMAAKSMESTVQTMQQRVSA</sequence>
<dbReference type="EMBL" id="QEKI01000003">
    <property type="protein sequence ID" value="PVY42321.1"/>
    <property type="molecule type" value="Genomic_DNA"/>
</dbReference>
<keyword evidence="2" id="KW-1185">Reference proteome</keyword>
<name>A0A2U1B160_9BACT</name>
<proteinExistence type="predicted"/>
<accession>A0A2U1B160</accession>
<dbReference type="Proteomes" id="UP000245466">
    <property type="component" value="Unassembled WGS sequence"/>
</dbReference>